<gene>
    <name evidence="1" type="ORF">ASEP1449_LOCUS18036</name>
</gene>
<protein>
    <submittedName>
        <fullName evidence="1">Uncharacterized protein</fullName>
    </submittedName>
</protein>
<evidence type="ECO:0000313" key="1">
    <source>
        <dbReference type="EMBL" id="CAD9826202.1"/>
    </source>
</evidence>
<reference evidence="1" key="1">
    <citation type="submission" date="2021-01" db="EMBL/GenBank/DDBJ databases">
        <authorList>
            <person name="Corre E."/>
            <person name="Pelletier E."/>
            <person name="Niang G."/>
            <person name="Scheremetjew M."/>
            <person name="Finn R."/>
            <person name="Kale V."/>
            <person name="Holt S."/>
            <person name="Cochrane G."/>
            <person name="Meng A."/>
            <person name="Brown T."/>
            <person name="Cohen L."/>
        </authorList>
    </citation>
    <scope>NUCLEOTIDE SEQUENCE</scope>
    <source>
        <strain evidence="1">CCMP2084</strain>
    </source>
</reference>
<organism evidence="1">
    <name type="scientific">Attheya septentrionalis</name>
    <dbReference type="NCBI Taxonomy" id="420275"/>
    <lineage>
        <taxon>Eukaryota</taxon>
        <taxon>Sar</taxon>
        <taxon>Stramenopiles</taxon>
        <taxon>Ochrophyta</taxon>
        <taxon>Bacillariophyta</taxon>
        <taxon>Coscinodiscophyceae</taxon>
        <taxon>Chaetocerotophycidae</taxon>
        <taxon>Chaetocerotales</taxon>
        <taxon>Attheyaceae</taxon>
        <taxon>Attheya</taxon>
    </lineage>
</organism>
<dbReference type="AlphaFoldDB" id="A0A7S2US04"/>
<proteinExistence type="predicted"/>
<accession>A0A7S2US04</accession>
<name>A0A7S2US04_9STRA</name>
<sequence length="115" mass="13060">MSNPITELIKSAMEPYSYRESKMTDRVAECSVNAQKIVDERHGPARPHQFFRVDRRAREFDHFFIAGSAYKGKDEGCASSYKAARYYSNEAEKWRNEIMAEVAAEEEALAAAVSS</sequence>
<dbReference type="EMBL" id="HBHQ01026641">
    <property type="protein sequence ID" value="CAD9826202.1"/>
    <property type="molecule type" value="Transcribed_RNA"/>
</dbReference>